<protein>
    <recommendedName>
        <fullName evidence="1">Wzt C-terminal domain-containing protein</fullName>
    </recommendedName>
</protein>
<name>A0A645J718_9ZZZZ</name>
<gene>
    <name evidence="2" type="ORF">SDC9_206947</name>
</gene>
<organism evidence="2">
    <name type="scientific">bioreactor metagenome</name>
    <dbReference type="NCBI Taxonomy" id="1076179"/>
    <lineage>
        <taxon>unclassified sequences</taxon>
        <taxon>metagenomes</taxon>
        <taxon>ecological metagenomes</taxon>
    </lineage>
</organism>
<dbReference type="EMBL" id="VSSQ01132992">
    <property type="protein sequence ID" value="MPN59226.1"/>
    <property type="molecule type" value="Genomic_DNA"/>
</dbReference>
<evidence type="ECO:0000313" key="2">
    <source>
        <dbReference type="EMBL" id="MPN59226.1"/>
    </source>
</evidence>
<reference evidence="2" key="1">
    <citation type="submission" date="2019-08" db="EMBL/GenBank/DDBJ databases">
        <authorList>
            <person name="Kucharzyk K."/>
            <person name="Murdoch R.W."/>
            <person name="Higgins S."/>
            <person name="Loffler F."/>
        </authorList>
    </citation>
    <scope>NUCLEOTIDE SEQUENCE</scope>
</reference>
<evidence type="ECO:0000259" key="1">
    <source>
        <dbReference type="Pfam" id="PF14524"/>
    </source>
</evidence>
<accession>A0A645J718</accession>
<dbReference type="InterPro" id="IPR029439">
    <property type="entry name" value="Wzt_C"/>
</dbReference>
<comment type="caution">
    <text evidence="2">The sequence shown here is derived from an EMBL/GenBank/DDBJ whole genome shotgun (WGS) entry which is preliminary data.</text>
</comment>
<sequence length="164" mass="18530">MLREEYVISAKNSVYGSGEVLITSFKMMDYRKQNRNIFTTGEQVYIQIDYNALKKVKNPVFVVAVYLMDGNCACQIISRKDKFEVGEINGVGSIILELNPLLLGKGTYVCSVAIFKYLSLSDSVEPDAYQLHDRMYEFRVEQPTGVNVGLGICVHPVKWRSENG</sequence>
<dbReference type="CDD" id="cd10147">
    <property type="entry name" value="Wzt_C-like"/>
    <property type="match status" value="1"/>
</dbReference>
<dbReference type="Pfam" id="PF14524">
    <property type="entry name" value="Wzt_C"/>
    <property type="match status" value="1"/>
</dbReference>
<feature type="domain" description="Wzt C-terminal" evidence="1">
    <location>
        <begin position="13"/>
        <end position="149"/>
    </location>
</feature>
<proteinExistence type="predicted"/>
<dbReference type="Gene3D" id="2.70.50.60">
    <property type="entry name" value="abc- transporter (atp binding component) like domain"/>
    <property type="match status" value="1"/>
</dbReference>
<dbReference type="AlphaFoldDB" id="A0A645J718"/>